<keyword evidence="3 6" id="KW-0812">Transmembrane</keyword>
<gene>
    <name evidence="8" type="ORF">GCM10011415_22720</name>
</gene>
<evidence type="ECO:0000313" key="8">
    <source>
        <dbReference type="EMBL" id="GGG73804.1"/>
    </source>
</evidence>
<feature type="transmembrane region" description="Helical" evidence="6">
    <location>
        <begin position="7"/>
        <end position="28"/>
    </location>
</feature>
<proteinExistence type="inferred from homology"/>
<evidence type="ECO:0000256" key="4">
    <source>
        <dbReference type="ARBA" id="ARBA00022989"/>
    </source>
</evidence>
<reference evidence="8" key="1">
    <citation type="journal article" date="2014" name="Int. J. Syst. Evol. Microbiol.">
        <title>Complete genome sequence of Corynebacterium casei LMG S-19264T (=DSM 44701T), isolated from a smear-ripened cheese.</title>
        <authorList>
            <consortium name="US DOE Joint Genome Institute (JGI-PGF)"/>
            <person name="Walter F."/>
            <person name="Albersmeier A."/>
            <person name="Kalinowski J."/>
            <person name="Ruckert C."/>
        </authorList>
    </citation>
    <scope>NUCLEOTIDE SEQUENCE</scope>
    <source>
        <strain evidence="8">CGMCC 1.15762</strain>
    </source>
</reference>
<dbReference type="InterPro" id="IPR007267">
    <property type="entry name" value="GtrA_DPMS_TM"/>
</dbReference>
<comment type="caution">
    <text evidence="8">The sequence shown here is derived from an EMBL/GenBank/DDBJ whole genome shotgun (WGS) entry which is preliminary data.</text>
</comment>
<name>A0A8J2ZJY0_9RHOB</name>
<comment type="similarity">
    <text evidence="2">Belongs to the GtrA family.</text>
</comment>
<feature type="transmembrane region" description="Helical" evidence="6">
    <location>
        <begin position="99"/>
        <end position="123"/>
    </location>
</feature>
<sequence>MLLIAKLFRFCLVGGTVTLIYIGLYAGLRRLGQDAVASNLLALGVAVAVQYAGQACITFKRPLKNAGQAFRFSVMIGAGLMTSSAMAWMLAPLPGIADWAAATFISMVLAIQNFVFMQVWVFARTGVLREDLS</sequence>
<dbReference type="PANTHER" id="PTHR38459">
    <property type="entry name" value="PROPHAGE BACTOPRENOL-LINKED GLUCOSE TRANSLOCASE HOMOLOG"/>
    <property type="match status" value="1"/>
</dbReference>
<organism evidence="8 9">
    <name type="scientific">Salipiger pallidus</name>
    <dbReference type="NCBI Taxonomy" id="1775170"/>
    <lineage>
        <taxon>Bacteria</taxon>
        <taxon>Pseudomonadati</taxon>
        <taxon>Pseudomonadota</taxon>
        <taxon>Alphaproteobacteria</taxon>
        <taxon>Rhodobacterales</taxon>
        <taxon>Roseobacteraceae</taxon>
        <taxon>Salipiger</taxon>
    </lineage>
</organism>
<dbReference type="EMBL" id="BMJV01000004">
    <property type="protein sequence ID" value="GGG73804.1"/>
    <property type="molecule type" value="Genomic_DNA"/>
</dbReference>
<dbReference type="Proteomes" id="UP000617145">
    <property type="component" value="Unassembled WGS sequence"/>
</dbReference>
<protein>
    <recommendedName>
        <fullName evidence="7">GtrA/DPMS transmembrane domain-containing protein</fullName>
    </recommendedName>
</protein>
<evidence type="ECO:0000256" key="3">
    <source>
        <dbReference type="ARBA" id="ARBA00022692"/>
    </source>
</evidence>
<evidence type="ECO:0000256" key="6">
    <source>
        <dbReference type="SAM" id="Phobius"/>
    </source>
</evidence>
<feature type="transmembrane region" description="Helical" evidence="6">
    <location>
        <begin position="72"/>
        <end position="93"/>
    </location>
</feature>
<evidence type="ECO:0000256" key="1">
    <source>
        <dbReference type="ARBA" id="ARBA00004141"/>
    </source>
</evidence>
<dbReference type="PANTHER" id="PTHR38459:SF1">
    <property type="entry name" value="PROPHAGE BACTOPRENOL-LINKED GLUCOSE TRANSLOCASE HOMOLOG"/>
    <property type="match status" value="1"/>
</dbReference>
<keyword evidence="9" id="KW-1185">Reference proteome</keyword>
<comment type="subcellular location">
    <subcellularLocation>
        <location evidence="1">Membrane</location>
        <topology evidence="1">Multi-pass membrane protein</topology>
    </subcellularLocation>
</comment>
<evidence type="ECO:0000256" key="5">
    <source>
        <dbReference type="ARBA" id="ARBA00023136"/>
    </source>
</evidence>
<accession>A0A8J2ZJY0</accession>
<dbReference type="Pfam" id="PF04138">
    <property type="entry name" value="GtrA_DPMS_TM"/>
    <property type="match status" value="1"/>
</dbReference>
<dbReference type="InterPro" id="IPR051401">
    <property type="entry name" value="GtrA_CellWall_Glycosyl"/>
</dbReference>
<evidence type="ECO:0000313" key="9">
    <source>
        <dbReference type="Proteomes" id="UP000617145"/>
    </source>
</evidence>
<evidence type="ECO:0000256" key="2">
    <source>
        <dbReference type="ARBA" id="ARBA00009399"/>
    </source>
</evidence>
<feature type="transmembrane region" description="Helical" evidence="6">
    <location>
        <begin position="40"/>
        <end position="60"/>
    </location>
</feature>
<dbReference type="GO" id="GO:0005886">
    <property type="term" value="C:plasma membrane"/>
    <property type="evidence" value="ECO:0007669"/>
    <property type="project" value="TreeGrafter"/>
</dbReference>
<keyword evidence="5 6" id="KW-0472">Membrane</keyword>
<dbReference type="AlphaFoldDB" id="A0A8J2ZJY0"/>
<feature type="domain" description="GtrA/DPMS transmembrane" evidence="7">
    <location>
        <begin position="9"/>
        <end position="122"/>
    </location>
</feature>
<evidence type="ECO:0000259" key="7">
    <source>
        <dbReference type="Pfam" id="PF04138"/>
    </source>
</evidence>
<dbReference type="GO" id="GO:0000271">
    <property type="term" value="P:polysaccharide biosynthetic process"/>
    <property type="evidence" value="ECO:0007669"/>
    <property type="project" value="InterPro"/>
</dbReference>
<reference evidence="8" key="2">
    <citation type="submission" date="2020-09" db="EMBL/GenBank/DDBJ databases">
        <authorList>
            <person name="Sun Q."/>
            <person name="Zhou Y."/>
        </authorList>
    </citation>
    <scope>NUCLEOTIDE SEQUENCE</scope>
    <source>
        <strain evidence="8">CGMCC 1.15762</strain>
    </source>
</reference>
<dbReference type="RefSeq" id="WP_188790342.1">
    <property type="nucleotide sequence ID" value="NZ_BMJV01000004.1"/>
</dbReference>
<keyword evidence="4 6" id="KW-1133">Transmembrane helix</keyword>